<evidence type="ECO:0000313" key="2">
    <source>
        <dbReference type="EMBL" id="KAK0369081.1"/>
    </source>
</evidence>
<evidence type="ECO:0000256" key="1">
    <source>
        <dbReference type="SAM" id="MobiDB-lite"/>
    </source>
</evidence>
<protein>
    <submittedName>
        <fullName evidence="2">Uncharacterized protein</fullName>
    </submittedName>
</protein>
<keyword evidence="3" id="KW-1185">Reference proteome</keyword>
<gene>
    <name evidence="2" type="ORF">CLIM01_13562</name>
</gene>
<accession>A0ABQ9PB02</accession>
<reference evidence="2" key="1">
    <citation type="submission" date="2023-04" db="EMBL/GenBank/DDBJ databases">
        <title>Colletotrichum limetticola genome sequence.</title>
        <authorList>
            <person name="Baroncelli R."/>
        </authorList>
    </citation>
    <scope>NUCLEOTIDE SEQUENCE</scope>
    <source>
        <strain evidence="2">KLA-Anderson</strain>
    </source>
</reference>
<organism evidence="2 3">
    <name type="scientific">Colletotrichum limetticola</name>
    <dbReference type="NCBI Taxonomy" id="1209924"/>
    <lineage>
        <taxon>Eukaryota</taxon>
        <taxon>Fungi</taxon>
        <taxon>Dikarya</taxon>
        <taxon>Ascomycota</taxon>
        <taxon>Pezizomycotina</taxon>
        <taxon>Sordariomycetes</taxon>
        <taxon>Hypocreomycetidae</taxon>
        <taxon>Glomerellales</taxon>
        <taxon>Glomerellaceae</taxon>
        <taxon>Colletotrichum</taxon>
        <taxon>Colletotrichum acutatum species complex</taxon>
    </lineage>
</organism>
<name>A0ABQ9PB02_9PEZI</name>
<evidence type="ECO:0000313" key="3">
    <source>
        <dbReference type="Proteomes" id="UP001169217"/>
    </source>
</evidence>
<sequence>MHARTPGPHEKHARCPRVPDLSELFRHVSYAVFRSTSRPTKVHKSSKRQSGLQGPMGLASDLLRAPRFPKTTLIDGNYLPAISLAAAKTCCISLSHVKITSHASG</sequence>
<feature type="region of interest" description="Disordered" evidence="1">
    <location>
        <begin position="36"/>
        <end position="56"/>
    </location>
</feature>
<proteinExistence type="predicted"/>
<dbReference type="EMBL" id="JARUPT010000710">
    <property type="protein sequence ID" value="KAK0369081.1"/>
    <property type="molecule type" value="Genomic_DNA"/>
</dbReference>
<dbReference type="Proteomes" id="UP001169217">
    <property type="component" value="Unassembled WGS sequence"/>
</dbReference>
<comment type="caution">
    <text evidence="2">The sequence shown here is derived from an EMBL/GenBank/DDBJ whole genome shotgun (WGS) entry which is preliminary data.</text>
</comment>